<feature type="region of interest" description="Disordered" evidence="1">
    <location>
        <begin position="192"/>
        <end position="244"/>
    </location>
</feature>
<evidence type="ECO:0000256" key="1">
    <source>
        <dbReference type="SAM" id="MobiDB-lite"/>
    </source>
</evidence>
<dbReference type="AlphaFoldDB" id="I0WCR7"/>
<name>I0WCR7_RHOOP</name>
<accession>I0WCR7</accession>
<reference evidence="2 3" key="1">
    <citation type="journal article" date="2012" name="J. Bacteriol.">
        <title>Draft genome sequence of the nitrophenol-degrading actinomycete Rhodococcus imtechensis RKJ300.</title>
        <authorList>
            <person name="Vikram S."/>
            <person name="Kumar S."/>
            <person name="Subramanian S."/>
            <person name="Raghava G.P."/>
        </authorList>
    </citation>
    <scope>NUCLEOTIDE SEQUENCE [LARGE SCALE GENOMIC DNA]</scope>
    <source>
        <strain evidence="2 3">RKJ300</strain>
    </source>
</reference>
<feature type="compositionally biased region" description="Basic and acidic residues" evidence="1">
    <location>
        <begin position="201"/>
        <end position="217"/>
    </location>
</feature>
<dbReference type="RefSeq" id="WP_007300457.1">
    <property type="nucleotide sequence ID" value="NZ_AJJH01000164.1"/>
</dbReference>
<dbReference type="Proteomes" id="UP000006447">
    <property type="component" value="Unassembled WGS sequence"/>
</dbReference>
<protein>
    <submittedName>
        <fullName evidence="2">Uncharacterized protein</fullName>
    </submittedName>
</protein>
<comment type="caution">
    <text evidence="2">The sequence shown here is derived from an EMBL/GenBank/DDBJ whole genome shotgun (WGS) entry which is preliminary data.</text>
</comment>
<evidence type="ECO:0000313" key="3">
    <source>
        <dbReference type="Proteomes" id="UP000006447"/>
    </source>
</evidence>
<gene>
    <name evidence="2" type="ORF">W59_30889</name>
</gene>
<dbReference type="EMBL" id="AJJH01000164">
    <property type="protein sequence ID" value="EID74183.1"/>
    <property type="molecule type" value="Genomic_DNA"/>
</dbReference>
<organism evidence="2 3">
    <name type="scientific">Rhodococcus opacus RKJ300 = JCM 13270</name>
    <dbReference type="NCBI Taxonomy" id="1165867"/>
    <lineage>
        <taxon>Bacteria</taxon>
        <taxon>Bacillati</taxon>
        <taxon>Actinomycetota</taxon>
        <taxon>Actinomycetes</taxon>
        <taxon>Mycobacteriales</taxon>
        <taxon>Nocardiaceae</taxon>
        <taxon>Rhodococcus</taxon>
    </lineage>
</organism>
<evidence type="ECO:0000313" key="2">
    <source>
        <dbReference type="EMBL" id="EID74183.1"/>
    </source>
</evidence>
<proteinExistence type="predicted"/>
<sequence>MTMVVMALTGCGSGGDTDDRPGEPALSAGYVVPDNVGFNFRWTAESGIDLSSRESTVVRAYLESYYIALGAHSSEKGYPGFTDATAMQVGRWNYGGRSNQALTQYTGTQFEHLLWLSPTPSGWFATVCTGDYAVMRLGDDGKYYNVGSTSVGTEEIEIVAPRTPVVESGAPDSSGPERAPTRDMFAGWTIRHHQPATANTEADRQCDARMPDAREARPQQVNQPHDVPYPSLAPIPGWPRSDQE</sequence>